<evidence type="ECO:0000313" key="1">
    <source>
        <dbReference type="EMBL" id="WAR19979.1"/>
    </source>
</evidence>
<sequence length="67" mass="7743">MTVQDAIRTPVGCDSSIRFTKKYRVSCIVTYRGGQSNVKYYLKPVLDPTLPKWTYNMMSSQRSTVFQ</sequence>
<accession>A0ABY7FF13</accession>
<gene>
    <name evidence="1" type="ORF">MAR_001817</name>
</gene>
<name>A0ABY7FF13_MYAAR</name>
<reference evidence="1" key="1">
    <citation type="submission" date="2022-11" db="EMBL/GenBank/DDBJ databases">
        <title>Centuries of genome instability and evolution in soft-shell clam transmissible cancer (bioRxiv).</title>
        <authorList>
            <person name="Hart S.F.M."/>
            <person name="Yonemitsu M.A."/>
            <person name="Giersch R.M."/>
            <person name="Beal B.F."/>
            <person name="Arriagada G."/>
            <person name="Davis B.W."/>
            <person name="Ostrander E.A."/>
            <person name="Goff S.P."/>
            <person name="Metzger M.J."/>
        </authorList>
    </citation>
    <scope>NUCLEOTIDE SEQUENCE</scope>
    <source>
        <strain evidence="1">MELC-2E11</strain>
        <tissue evidence="1">Siphon/mantle</tissue>
    </source>
</reference>
<dbReference type="Proteomes" id="UP001164746">
    <property type="component" value="Chromosome 11"/>
</dbReference>
<dbReference type="EMBL" id="CP111022">
    <property type="protein sequence ID" value="WAR19979.1"/>
    <property type="molecule type" value="Genomic_DNA"/>
</dbReference>
<protein>
    <submittedName>
        <fullName evidence="1">Uncharacterized protein</fullName>
    </submittedName>
</protein>
<proteinExistence type="predicted"/>
<organism evidence="1 2">
    <name type="scientific">Mya arenaria</name>
    <name type="common">Soft-shell clam</name>
    <dbReference type="NCBI Taxonomy" id="6604"/>
    <lineage>
        <taxon>Eukaryota</taxon>
        <taxon>Metazoa</taxon>
        <taxon>Spiralia</taxon>
        <taxon>Lophotrochozoa</taxon>
        <taxon>Mollusca</taxon>
        <taxon>Bivalvia</taxon>
        <taxon>Autobranchia</taxon>
        <taxon>Heteroconchia</taxon>
        <taxon>Euheterodonta</taxon>
        <taxon>Imparidentia</taxon>
        <taxon>Neoheterodontei</taxon>
        <taxon>Myida</taxon>
        <taxon>Myoidea</taxon>
        <taxon>Myidae</taxon>
        <taxon>Mya</taxon>
    </lineage>
</organism>
<keyword evidence="2" id="KW-1185">Reference proteome</keyword>
<evidence type="ECO:0000313" key="2">
    <source>
        <dbReference type="Proteomes" id="UP001164746"/>
    </source>
</evidence>